<sequence>MKQNLHLFRLSTTPLTAIERFLWSPSDLSQKPTELNVTEGETLVSSDGFVDLSTTSGATDGYSTGASLPNLQNMSFVDGLFVDGDSFNWTSENRNHEKLGVIEKVTLGEKEAVSLGKRTKGGSSANLIKGQWTDEEDRLLIRLVKQYGVKKWAHIAQKLVSRAGKQCRERWHNHLRPDIKKDAWSEEEERLLIEAHEKIGNKWAEIAKRIPGRTENAIKNHWNATKRRQNSKRRLKKAAIQGGKSKPSLLQEYIEKILKDNSTNKTPTTPTNTKATDSTLPTTPSKQLSVTLPETSESTLTEDFLTLIVQTYDEELHFITKFFENIYEQSSDGTIVESTNEDTGHGWDFQNPLPFDSQTSIEADECSGYSSTTPITNAYVDNISGEDTKTSHLYSDLYLSYLLNGATSSSSMSQNYYFENPDIDLLRNQSSSDGKKEMDLIEMVSSQFSQSSSSSF</sequence>
<feature type="region of interest" description="Disordered" evidence="3">
    <location>
        <begin position="261"/>
        <end position="287"/>
    </location>
</feature>
<dbReference type="Pfam" id="PF13921">
    <property type="entry name" value="Myb_DNA-bind_6"/>
    <property type="match status" value="1"/>
</dbReference>
<dbReference type="PANTHER" id="PTHR45614:SF218">
    <property type="entry name" value="TRANSCRIPTION FACTOR MYB119-RELATED"/>
    <property type="match status" value="1"/>
</dbReference>
<dbReference type="InterPro" id="IPR009057">
    <property type="entry name" value="Homeodomain-like_sf"/>
</dbReference>
<keyword evidence="2" id="KW-0238">DNA-binding</keyword>
<dbReference type="InterPro" id="IPR017930">
    <property type="entry name" value="Myb_dom"/>
</dbReference>
<evidence type="ECO:0000256" key="2">
    <source>
        <dbReference type="ARBA" id="ARBA00023125"/>
    </source>
</evidence>
<dbReference type="OMA" id="KCIPGRT"/>
<reference evidence="5" key="1">
    <citation type="submission" date="2025-08" db="UniProtKB">
        <authorList>
            <consortium name="RefSeq"/>
        </authorList>
    </citation>
    <scope>IDENTIFICATION</scope>
</reference>
<dbReference type="CDD" id="cd00167">
    <property type="entry name" value="SANT"/>
    <property type="match status" value="2"/>
</dbReference>
<evidence type="ECO:0000313" key="4">
    <source>
        <dbReference type="Proteomes" id="UP000189703"/>
    </source>
</evidence>
<dbReference type="SMART" id="SM00717">
    <property type="entry name" value="SANT"/>
    <property type="match status" value="2"/>
</dbReference>
<dbReference type="GO" id="GO:0005634">
    <property type="term" value="C:nucleus"/>
    <property type="evidence" value="ECO:0000318"/>
    <property type="project" value="GO_Central"/>
</dbReference>
<evidence type="ECO:0000256" key="3">
    <source>
        <dbReference type="SAM" id="MobiDB-lite"/>
    </source>
</evidence>
<proteinExistence type="predicted"/>
<dbReference type="SUPFAM" id="SSF46689">
    <property type="entry name" value="Homeodomain-like"/>
    <property type="match status" value="1"/>
</dbReference>
<dbReference type="eggNOG" id="KOG0048">
    <property type="taxonomic scope" value="Eukaryota"/>
</dbReference>
<dbReference type="GO" id="GO:0000981">
    <property type="term" value="F:DNA-binding transcription factor activity, RNA polymerase II-specific"/>
    <property type="evidence" value="ECO:0000318"/>
    <property type="project" value="GO_Central"/>
</dbReference>
<dbReference type="GO" id="GO:0000978">
    <property type="term" value="F:RNA polymerase II cis-regulatory region sequence-specific DNA binding"/>
    <property type="evidence" value="ECO:0000318"/>
    <property type="project" value="GO_Central"/>
</dbReference>
<name>A0A1U8A8G3_NELNU</name>
<protein>
    <submittedName>
        <fullName evidence="5">Transcription factor MYB29</fullName>
    </submittedName>
</protein>
<accession>A0A1U8A8G3</accession>
<feature type="compositionally biased region" description="Low complexity" evidence="3">
    <location>
        <begin position="261"/>
        <end position="279"/>
    </location>
</feature>
<dbReference type="PROSITE" id="PS51293">
    <property type="entry name" value="SANT"/>
    <property type="match status" value="1"/>
</dbReference>
<dbReference type="GO" id="GO:0006355">
    <property type="term" value="P:regulation of DNA-templated transcription"/>
    <property type="evidence" value="ECO:0000318"/>
    <property type="project" value="GO_Central"/>
</dbReference>
<keyword evidence="4" id="KW-1185">Reference proteome</keyword>
<dbReference type="InterPro" id="IPR001005">
    <property type="entry name" value="SANT/Myb"/>
</dbReference>
<evidence type="ECO:0000256" key="1">
    <source>
        <dbReference type="ARBA" id="ARBA00022737"/>
    </source>
</evidence>
<dbReference type="FunFam" id="1.10.10.60:FF:000010">
    <property type="entry name" value="Transcriptional activator Myb isoform A"/>
    <property type="match status" value="1"/>
</dbReference>
<dbReference type="PROSITE" id="PS50090">
    <property type="entry name" value="MYB_LIKE"/>
    <property type="match status" value="2"/>
</dbReference>
<dbReference type="PROSITE" id="PS51294">
    <property type="entry name" value="HTH_MYB"/>
    <property type="match status" value="2"/>
</dbReference>
<organism evidence="4 5">
    <name type="scientific">Nelumbo nucifera</name>
    <name type="common">Sacred lotus</name>
    <dbReference type="NCBI Taxonomy" id="4432"/>
    <lineage>
        <taxon>Eukaryota</taxon>
        <taxon>Viridiplantae</taxon>
        <taxon>Streptophyta</taxon>
        <taxon>Embryophyta</taxon>
        <taxon>Tracheophyta</taxon>
        <taxon>Spermatophyta</taxon>
        <taxon>Magnoliopsida</taxon>
        <taxon>Proteales</taxon>
        <taxon>Nelumbonaceae</taxon>
        <taxon>Nelumbo</taxon>
    </lineage>
</organism>
<keyword evidence="1" id="KW-0677">Repeat</keyword>
<dbReference type="Proteomes" id="UP000189703">
    <property type="component" value="Unplaced"/>
</dbReference>
<dbReference type="InterPro" id="IPR050560">
    <property type="entry name" value="MYB_TF"/>
</dbReference>
<dbReference type="AlphaFoldDB" id="A0A1U8A8G3"/>
<dbReference type="KEGG" id="nnu:104601334"/>
<dbReference type="RefSeq" id="XP_010262919.1">
    <property type="nucleotide sequence ID" value="XM_010264617.1"/>
</dbReference>
<dbReference type="OrthoDB" id="2143914at2759"/>
<dbReference type="InterPro" id="IPR017884">
    <property type="entry name" value="SANT_dom"/>
</dbReference>
<evidence type="ECO:0000313" key="5">
    <source>
        <dbReference type="RefSeq" id="XP_010262919.1"/>
    </source>
</evidence>
<dbReference type="GeneID" id="104601334"/>
<dbReference type="PANTHER" id="PTHR45614">
    <property type="entry name" value="MYB PROTEIN-RELATED"/>
    <property type="match status" value="1"/>
</dbReference>
<gene>
    <name evidence="5" type="primary">LOC104601334</name>
</gene>
<dbReference type="Gene3D" id="1.10.10.60">
    <property type="entry name" value="Homeodomain-like"/>
    <property type="match status" value="2"/>
</dbReference>